<comment type="similarity">
    <text evidence="2">Belongs to the peptidase A1 family.</text>
</comment>
<evidence type="ECO:0000256" key="3">
    <source>
        <dbReference type="PIRSR" id="PIRSR601461-2"/>
    </source>
</evidence>
<dbReference type="Proteomes" id="UP000694540">
    <property type="component" value="Unplaced"/>
</dbReference>
<dbReference type="GO" id="GO:0004190">
    <property type="term" value="F:aspartic-type endopeptidase activity"/>
    <property type="evidence" value="ECO:0007669"/>
    <property type="project" value="InterPro"/>
</dbReference>
<protein>
    <recommendedName>
        <fullName evidence="4">Peptidase A1 domain-containing protein</fullName>
    </recommendedName>
</protein>
<evidence type="ECO:0000313" key="6">
    <source>
        <dbReference type="Proteomes" id="UP000694540"/>
    </source>
</evidence>
<keyword evidence="3" id="KW-1015">Disulfide bond</keyword>
<dbReference type="GO" id="GO:0006508">
    <property type="term" value="P:proteolysis"/>
    <property type="evidence" value="ECO:0007669"/>
    <property type="project" value="InterPro"/>
</dbReference>
<feature type="disulfide bond" evidence="3">
    <location>
        <begin position="254"/>
        <end position="258"/>
    </location>
</feature>
<dbReference type="InterPro" id="IPR001461">
    <property type="entry name" value="Aspartic_peptidase_A1"/>
</dbReference>
<name>A0A8C3YWH2_9CETA</name>
<evidence type="ECO:0000313" key="5">
    <source>
        <dbReference type="Ensembl" id="ENSCWAP00000029149.1"/>
    </source>
</evidence>
<dbReference type="GeneTree" id="ENSGT00940000153747"/>
<proteinExistence type="inferred from homology"/>
<reference evidence="5" key="1">
    <citation type="submission" date="2025-08" db="UniProtKB">
        <authorList>
            <consortium name="Ensembl"/>
        </authorList>
    </citation>
    <scope>IDENTIFICATION</scope>
</reference>
<dbReference type="Gene3D" id="2.40.70.10">
    <property type="entry name" value="Acid Proteases"/>
    <property type="match status" value="2"/>
</dbReference>
<dbReference type="FunFam" id="2.40.70.10:FF:000006">
    <property type="entry name" value="Cathepsin E"/>
    <property type="match status" value="1"/>
</dbReference>
<accession>A0A8C3YWH2</accession>
<dbReference type="Pfam" id="PF00026">
    <property type="entry name" value="Asp"/>
    <property type="match status" value="1"/>
</dbReference>
<dbReference type="PANTHER" id="PTHR47966:SF49">
    <property type="entry name" value="PEPSIN A-5"/>
    <property type="match status" value="1"/>
</dbReference>
<dbReference type="PANTHER" id="PTHR47966">
    <property type="entry name" value="BETA-SITE APP-CLEAVING ENZYME, ISOFORM A-RELATED"/>
    <property type="match status" value="1"/>
</dbReference>
<dbReference type="InterPro" id="IPR033121">
    <property type="entry name" value="PEPTIDASE_A1"/>
</dbReference>
<keyword evidence="6" id="KW-1185">Reference proteome</keyword>
<dbReference type="PRINTS" id="PR00792">
    <property type="entry name" value="PEPSIN"/>
</dbReference>
<dbReference type="GO" id="GO:0005576">
    <property type="term" value="C:extracellular region"/>
    <property type="evidence" value="ECO:0007669"/>
    <property type="project" value="UniProtKB-SubCell"/>
</dbReference>
<comment type="subcellular location">
    <subcellularLocation>
        <location evidence="1">Secreted</location>
        <location evidence="1">Extracellular space</location>
    </subcellularLocation>
</comment>
<reference evidence="5" key="2">
    <citation type="submission" date="2025-09" db="UniProtKB">
        <authorList>
            <consortium name="Ensembl"/>
        </authorList>
    </citation>
    <scope>IDENTIFICATION</scope>
</reference>
<sequence>MHSDSTGSWRIQLKLRQHSPKGPGRSISLPLSLSFSLSLSLPLSLSHAHTHTHTHTHCMFLTQNFHKNLVPTLYTGHLSCILDAEPTMHCNKLVHFCHQIPVTPKRRLPCSLLILSSAGDRLVLPSPAPQTLTWEYPPLPQISKFKSEKQAFGLSQSEPIKELEDAFFDGVMGLGFPSLAVRGTMPFFDNLRRKGLLDDPVFAFYFSKKGSVLMIGGVDNLYYTGNLKWVPLSQRHYWQIPLERITWRGVVIGCTRGCQAIMDTGTAFLLGPSSEVSSIQKIISAKLYQVRCCAMVTLPDIIFTINDVQYPVPARFYIRRGPSSGRCYSNFSGGTEDLREEDTWILGDVFIRMYFTVFDRGQNRIGLAPAV</sequence>
<dbReference type="PROSITE" id="PS51767">
    <property type="entry name" value="PEPTIDASE_A1"/>
    <property type="match status" value="1"/>
</dbReference>
<dbReference type="Ensembl" id="ENSCWAT00000031585.1">
    <property type="protein sequence ID" value="ENSCWAP00000029149.1"/>
    <property type="gene ID" value="ENSCWAG00000021842.1"/>
</dbReference>
<dbReference type="InterPro" id="IPR021109">
    <property type="entry name" value="Peptidase_aspartic_dom_sf"/>
</dbReference>
<evidence type="ECO:0000259" key="4">
    <source>
        <dbReference type="PROSITE" id="PS51767"/>
    </source>
</evidence>
<dbReference type="AlphaFoldDB" id="A0A8C3YWH2"/>
<evidence type="ECO:0000256" key="2">
    <source>
        <dbReference type="ARBA" id="ARBA00007447"/>
    </source>
</evidence>
<feature type="domain" description="Peptidase A1" evidence="4">
    <location>
        <begin position="1"/>
        <end position="368"/>
    </location>
</feature>
<dbReference type="SUPFAM" id="SSF50630">
    <property type="entry name" value="Acid proteases"/>
    <property type="match status" value="1"/>
</dbReference>
<dbReference type="Gene3D" id="2.60.40.1960">
    <property type="match status" value="1"/>
</dbReference>
<evidence type="ECO:0000256" key="1">
    <source>
        <dbReference type="ARBA" id="ARBA00004239"/>
    </source>
</evidence>
<organism evidence="5 6">
    <name type="scientific">Catagonus wagneri</name>
    <name type="common">Chacoan peccary</name>
    <dbReference type="NCBI Taxonomy" id="51154"/>
    <lineage>
        <taxon>Eukaryota</taxon>
        <taxon>Metazoa</taxon>
        <taxon>Chordata</taxon>
        <taxon>Craniata</taxon>
        <taxon>Vertebrata</taxon>
        <taxon>Euteleostomi</taxon>
        <taxon>Mammalia</taxon>
        <taxon>Eutheria</taxon>
        <taxon>Laurasiatheria</taxon>
        <taxon>Artiodactyla</taxon>
        <taxon>Suina</taxon>
        <taxon>Tayassuidae</taxon>
        <taxon>Catagonus</taxon>
    </lineage>
</organism>